<accession>A0A167GLF9</accession>
<proteinExistence type="predicted"/>
<dbReference type="SUPFAM" id="SSF54695">
    <property type="entry name" value="POZ domain"/>
    <property type="match status" value="1"/>
</dbReference>
<feature type="compositionally biased region" description="Low complexity" evidence="1">
    <location>
        <begin position="1"/>
        <end position="16"/>
    </location>
</feature>
<feature type="region of interest" description="Disordered" evidence="1">
    <location>
        <begin position="1"/>
        <end position="22"/>
    </location>
</feature>
<sequence length="309" mass="33768">MSSPSSSGGRSRSRPGTPIPPFLLSKDADTLLLTCDRPAVELRVHRRILVEASEFFRTMFGLPQPARGKGKGRHEWVGGEEGGVAVAVEEEEEMPRIDMQEPASVLIPLLTLLYPVPPPSFPTLSLLPPLLRAAHKYDLPRAIAHLRSVLLDPRFLHTDPLAVYALACQFALAEEARAASRCTLKVELMALLLPMPDKLGSMLAVDLVQLVALRVARASQAKALLKAPSALAALRCTCGHLPPWVGEWRRRACTELDRFPVSETVFGSAFLGEVVSLCGVSCGTCGQARWDKGEWERLRQEVDALPDTI</sequence>
<dbReference type="PROSITE" id="PS50097">
    <property type="entry name" value="BTB"/>
    <property type="match status" value="1"/>
</dbReference>
<reference evidence="3 4" key="1">
    <citation type="journal article" date="2016" name="Mol. Biol. Evol.">
        <title>Comparative Genomics of Early-Diverging Mushroom-Forming Fungi Provides Insights into the Origins of Lignocellulose Decay Capabilities.</title>
        <authorList>
            <person name="Nagy L.G."/>
            <person name="Riley R."/>
            <person name="Tritt A."/>
            <person name="Adam C."/>
            <person name="Daum C."/>
            <person name="Floudas D."/>
            <person name="Sun H."/>
            <person name="Yadav J.S."/>
            <person name="Pangilinan J."/>
            <person name="Larsson K.H."/>
            <person name="Matsuura K."/>
            <person name="Barry K."/>
            <person name="Labutti K."/>
            <person name="Kuo R."/>
            <person name="Ohm R.A."/>
            <person name="Bhattacharya S.S."/>
            <person name="Shirouzu T."/>
            <person name="Yoshinaga Y."/>
            <person name="Martin F.M."/>
            <person name="Grigoriev I.V."/>
            <person name="Hibbett D.S."/>
        </authorList>
    </citation>
    <scope>NUCLEOTIDE SEQUENCE [LARGE SCALE GENOMIC DNA]</scope>
    <source>
        <strain evidence="3 4">TUFC12733</strain>
    </source>
</reference>
<evidence type="ECO:0000259" key="2">
    <source>
        <dbReference type="PROSITE" id="PS50097"/>
    </source>
</evidence>
<dbReference type="STRING" id="1330018.A0A167GLF9"/>
<dbReference type="InterPro" id="IPR011333">
    <property type="entry name" value="SKP1/BTB/POZ_sf"/>
</dbReference>
<dbReference type="SMART" id="SM00225">
    <property type="entry name" value="BTB"/>
    <property type="match status" value="1"/>
</dbReference>
<feature type="domain" description="BTB" evidence="2">
    <location>
        <begin position="28"/>
        <end position="60"/>
    </location>
</feature>
<keyword evidence="4" id="KW-1185">Reference proteome</keyword>
<gene>
    <name evidence="3" type="ORF">CALVIDRAFT_568841</name>
</gene>
<dbReference type="Proteomes" id="UP000076738">
    <property type="component" value="Unassembled WGS sequence"/>
</dbReference>
<dbReference type="EMBL" id="KV417336">
    <property type="protein sequence ID" value="KZO90683.1"/>
    <property type="molecule type" value="Genomic_DNA"/>
</dbReference>
<dbReference type="AlphaFoldDB" id="A0A167GLF9"/>
<dbReference type="Gene3D" id="3.30.710.10">
    <property type="entry name" value="Potassium Channel Kv1.1, Chain A"/>
    <property type="match status" value="1"/>
</dbReference>
<evidence type="ECO:0000313" key="3">
    <source>
        <dbReference type="EMBL" id="KZO90683.1"/>
    </source>
</evidence>
<evidence type="ECO:0000313" key="4">
    <source>
        <dbReference type="Proteomes" id="UP000076738"/>
    </source>
</evidence>
<protein>
    <recommendedName>
        <fullName evidence="2">BTB domain-containing protein</fullName>
    </recommendedName>
</protein>
<evidence type="ECO:0000256" key="1">
    <source>
        <dbReference type="SAM" id="MobiDB-lite"/>
    </source>
</evidence>
<dbReference type="InterPro" id="IPR000210">
    <property type="entry name" value="BTB/POZ_dom"/>
</dbReference>
<name>A0A167GLF9_CALVF</name>
<organism evidence="3 4">
    <name type="scientific">Calocera viscosa (strain TUFC12733)</name>
    <dbReference type="NCBI Taxonomy" id="1330018"/>
    <lineage>
        <taxon>Eukaryota</taxon>
        <taxon>Fungi</taxon>
        <taxon>Dikarya</taxon>
        <taxon>Basidiomycota</taxon>
        <taxon>Agaricomycotina</taxon>
        <taxon>Dacrymycetes</taxon>
        <taxon>Dacrymycetales</taxon>
        <taxon>Dacrymycetaceae</taxon>
        <taxon>Calocera</taxon>
    </lineage>
</organism>
<dbReference type="OrthoDB" id="71307at2759"/>